<protein>
    <submittedName>
        <fullName evidence="1">Uncharacterized protein</fullName>
    </submittedName>
</protein>
<gene>
    <name evidence="1" type="ORF">FCI23_15020</name>
</gene>
<keyword evidence="2" id="KW-1185">Reference proteome</keyword>
<dbReference type="AlphaFoldDB" id="A0A4U0SS10"/>
<sequence length="44" mass="4727">MASNPVVTALVPCPSIEVIMIGGRVRRTTLGTVDQWATDMLRGL</sequence>
<evidence type="ECO:0000313" key="2">
    <source>
        <dbReference type="Proteomes" id="UP000305778"/>
    </source>
</evidence>
<dbReference type="RefSeq" id="WP_136724376.1">
    <property type="nucleotide sequence ID" value="NZ_SUMC01000011.1"/>
</dbReference>
<organism evidence="1 2">
    <name type="scientific">Actinacidiphila oryziradicis</name>
    <dbReference type="NCBI Taxonomy" id="2571141"/>
    <lineage>
        <taxon>Bacteria</taxon>
        <taxon>Bacillati</taxon>
        <taxon>Actinomycetota</taxon>
        <taxon>Actinomycetes</taxon>
        <taxon>Kitasatosporales</taxon>
        <taxon>Streptomycetaceae</taxon>
        <taxon>Actinacidiphila</taxon>
    </lineage>
</organism>
<comment type="caution">
    <text evidence="1">The sequence shown here is derived from an EMBL/GenBank/DDBJ whole genome shotgun (WGS) entry which is preliminary data.</text>
</comment>
<reference evidence="1 2" key="1">
    <citation type="submission" date="2019-04" db="EMBL/GenBank/DDBJ databases">
        <title>Streptomyces oryziradicis sp. nov., a novel actinomycete isolated from rhizosphere soil of rice (Oryza sativa L.).</title>
        <authorList>
            <person name="Li C."/>
        </authorList>
    </citation>
    <scope>NUCLEOTIDE SEQUENCE [LARGE SCALE GENOMIC DNA]</scope>
    <source>
        <strain evidence="1 2">NEAU-C40</strain>
    </source>
</reference>
<name>A0A4U0SS10_9ACTN</name>
<dbReference type="Proteomes" id="UP000305778">
    <property type="component" value="Unassembled WGS sequence"/>
</dbReference>
<evidence type="ECO:0000313" key="1">
    <source>
        <dbReference type="EMBL" id="TKA10927.1"/>
    </source>
</evidence>
<accession>A0A4U0SS10</accession>
<dbReference type="EMBL" id="SUMC01000011">
    <property type="protein sequence ID" value="TKA10927.1"/>
    <property type="molecule type" value="Genomic_DNA"/>
</dbReference>
<proteinExistence type="predicted"/>